<proteinExistence type="predicted"/>
<evidence type="ECO:0000313" key="3">
    <source>
        <dbReference type="Proteomes" id="UP000324800"/>
    </source>
</evidence>
<sequence>MGWPFQKTAKERMTRRTNFTSKRPTSRDSYQTPNYAKLVTQTPLQVVAQPQPTFVNAFLQNLEIDPLDPEQTITIPEEVPPNAITASQVLLAGLSGQEPSLIEYYVEEPSAEKVVEARQRARAATDLVTRRKPPKHINPPVQPMLAFDQIISDLETKLQQHYRLLQETLTQIMCCIWIANLKFNQCTFINILDIIYKATMTRALIDTIEQGNLLKTQPLPVQHLEFNNQMLSSLRALPQIEKAQSASADILLKRIVGLTGVLDQELKKLTAEQEIDMIKSKPEIMTLEQTQDFTRKPTTVTQLTIQ</sequence>
<comment type="caution">
    <text evidence="2">The sequence shown here is derived from an EMBL/GenBank/DDBJ whole genome shotgun (WGS) entry which is preliminary data.</text>
</comment>
<dbReference type="AlphaFoldDB" id="A0A5J4V9Q0"/>
<feature type="compositionally biased region" description="Polar residues" evidence="1">
    <location>
        <begin position="16"/>
        <end position="32"/>
    </location>
</feature>
<reference evidence="2 3" key="1">
    <citation type="submission" date="2019-03" db="EMBL/GenBank/DDBJ databases">
        <title>Single cell metagenomics reveals metabolic interactions within the superorganism composed of flagellate Streblomastix strix and complex community of Bacteroidetes bacteria on its surface.</title>
        <authorList>
            <person name="Treitli S.C."/>
            <person name="Kolisko M."/>
            <person name="Husnik F."/>
            <person name="Keeling P."/>
            <person name="Hampl V."/>
        </authorList>
    </citation>
    <scope>NUCLEOTIDE SEQUENCE [LARGE SCALE GENOMIC DNA]</scope>
    <source>
        <strain evidence="2">ST1C</strain>
    </source>
</reference>
<gene>
    <name evidence="2" type="ORF">EZS28_025297</name>
</gene>
<protein>
    <submittedName>
        <fullName evidence="2">Uncharacterized protein</fullName>
    </submittedName>
</protein>
<feature type="region of interest" description="Disordered" evidence="1">
    <location>
        <begin position="1"/>
        <end position="32"/>
    </location>
</feature>
<accession>A0A5J4V9Q0</accession>
<organism evidence="2 3">
    <name type="scientific">Streblomastix strix</name>
    <dbReference type="NCBI Taxonomy" id="222440"/>
    <lineage>
        <taxon>Eukaryota</taxon>
        <taxon>Metamonada</taxon>
        <taxon>Preaxostyla</taxon>
        <taxon>Oxymonadida</taxon>
        <taxon>Streblomastigidae</taxon>
        <taxon>Streblomastix</taxon>
    </lineage>
</organism>
<dbReference type="EMBL" id="SNRW01008659">
    <property type="protein sequence ID" value="KAA6379177.1"/>
    <property type="molecule type" value="Genomic_DNA"/>
</dbReference>
<name>A0A5J4V9Q0_9EUKA</name>
<evidence type="ECO:0000256" key="1">
    <source>
        <dbReference type="SAM" id="MobiDB-lite"/>
    </source>
</evidence>
<dbReference type="Proteomes" id="UP000324800">
    <property type="component" value="Unassembled WGS sequence"/>
</dbReference>
<evidence type="ECO:0000313" key="2">
    <source>
        <dbReference type="EMBL" id="KAA6379177.1"/>
    </source>
</evidence>